<dbReference type="InterPro" id="IPR023173">
    <property type="entry name" value="NADPH_Cyt_P450_Rdtase_alpha"/>
</dbReference>
<feature type="binding site" evidence="11">
    <location>
        <position position="385"/>
    </location>
    <ligand>
        <name>FAD</name>
        <dbReference type="ChEBI" id="CHEBI:57692"/>
    </ligand>
</feature>
<dbReference type="InterPro" id="IPR001709">
    <property type="entry name" value="Flavoprot_Pyr_Nucl_cyt_Rdtase"/>
</dbReference>
<dbReference type="GO" id="GO:0005829">
    <property type="term" value="C:cytosol"/>
    <property type="evidence" value="ECO:0007669"/>
    <property type="project" value="EnsemblFungi"/>
</dbReference>
<dbReference type="PRINTS" id="PR00369">
    <property type="entry name" value="FLAVODOXIN"/>
</dbReference>
<dbReference type="KEGG" id="kng:KNAG_0J02450"/>
<dbReference type="InterPro" id="IPR017938">
    <property type="entry name" value="Riboflavin_synthase-like_b-brl"/>
</dbReference>
<dbReference type="GO" id="GO:0045429">
    <property type="term" value="P:positive regulation of nitric oxide biosynthetic process"/>
    <property type="evidence" value="ECO:0007669"/>
    <property type="project" value="EnsemblFungi"/>
</dbReference>
<comment type="cofactor">
    <cofactor evidence="2 11">
        <name>FAD</name>
        <dbReference type="ChEBI" id="CHEBI:57692"/>
    </cofactor>
</comment>
<keyword evidence="15" id="KW-1185">Reference proteome</keyword>
<dbReference type="GO" id="GO:0050660">
    <property type="term" value="F:flavin adenine dinucleotide binding"/>
    <property type="evidence" value="ECO:0007669"/>
    <property type="project" value="UniProtKB-UniRule"/>
</dbReference>
<dbReference type="HOGENOM" id="CLU_001570_17_6_1"/>
<dbReference type="HAMAP" id="MF_03178">
    <property type="entry name" value="NDOR1"/>
    <property type="match status" value="1"/>
</dbReference>
<dbReference type="PROSITE" id="PS51384">
    <property type="entry name" value="FAD_FR"/>
    <property type="match status" value="1"/>
</dbReference>
<comment type="similarity">
    <text evidence="11">In the N-terminal section; belongs to the flavodoxin family.</text>
</comment>
<evidence type="ECO:0000259" key="13">
    <source>
        <dbReference type="PROSITE" id="PS51384"/>
    </source>
</evidence>
<evidence type="ECO:0000256" key="10">
    <source>
        <dbReference type="ARBA" id="ARBA00052174"/>
    </source>
</evidence>
<evidence type="ECO:0000256" key="9">
    <source>
        <dbReference type="ARBA" id="ARBA00023128"/>
    </source>
</evidence>
<feature type="domain" description="Flavodoxin-like" evidence="12">
    <location>
        <begin position="6"/>
        <end position="167"/>
    </location>
</feature>
<comment type="subcellular location">
    <subcellularLocation>
        <location evidence="11">Cytoplasm</location>
    </subcellularLocation>
    <subcellularLocation>
        <location evidence="11">Mitochondrion</location>
    </subcellularLocation>
    <text evidence="11">Relocalizes to mitochondria after H(2)O(2) exposure.</text>
</comment>
<comment type="catalytic activity">
    <reaction evidence="10">
        <text>2 oxidized [2Fe-2S]-[protein] + NADPH = 2 reduced [2Fe-2S]-[protein] + NADP(+) + H(+)</text>
        <dbReference type="Rhea" id="RHEA:67716"/>
        <dbReference type="Rhea" id="RHEA-COMP:17327"/>
        <dbReference type="Rhea" id="RHEA-COMP:17328"/>
        <dbReference type="ChEBI" id="CHEBI:15378"/>
        <dbReference type="ChEBI" id="CHEBI:33737"/>
        <dbReference type="ChEBI" id="CHEBI:33738"/>
        <dbReference type="ChEBI" id="CHEBI:57783"/>
        <dbReference type="ChEBI" id="CHEBI:58349"/>
    </reaction>
    <physiologicalReaction direction="left-to-right" evidence="10">
        <dbReference type="Rhea" id="RHEA:67717"/>
    </physiologicalReaction>
</comment>
<feature type="domain" description="FAD-binding FR-type" evidence="13">
    <location>
        <begin position="222"/>
        <end position="493"/>
    </location>
</feature>
<dbReference type="InterPro" id="IPR028879">
    <property type="entry name" value="NDOR1"/>
</dbReference>
<dbReference type="PRINTS" id="PR00371">
    <property type="entry name" value="FPNCR"/>
</dbReference>
<gene>
    <name evidence="14" type="primary">KNAG0J02450</name>
    <name evidence="11" type="synonym">TAH18</name>
    <name evidence="14" type="ordered locus">KNAG_0J02450</name>
</gene>
<comment type="subunit">
    <text evidence="11">Interacts with DRE2; as part of the cytosolic iron-sulfur (Fe-S) protein assembly (CIA) machinery.</text>
</comment>
<dbReference type="OrthoDB" id="1856718at2759"/>
<dbReference type="eggNOG" id="KOG1159">
    <property type="taxonomic scope" value="Eukaryota"/>
</dbReference>
<dbReference type="EC" id="1.18.1.-" evidence="11"/>
<feature type="binding site" evidence="11">
    <location>
        <position position="629"/>
    </location>
    <ligand>
        <name>FAD</name>
        <dbReference type="ChEBI" id="CHEBI:57692"/>
    </ligand>
</feature>
<keyword evidence="8 11" id="KW-0560">Oxidoreductase</keyword>
<dbReference type="Gene3D" id="3.40.50.360">
    <property type="match status" value="1"/>
</dbReference>
<keyword evidence="6 11" id="KW-0274">FAD</keyword>
<keyword evidence="7 11" id="KW-0521">NADP</keyword>
<feature type="binding site" evidence="11">
    <location>
        <position position="141"/>
    </location>
    <ligand>
        <name>FMN</name>
        <dbReference type="ChEBI" id="CHEBI:58210"/>
    </ligand>
</feature>
<keyword evidence="5 11" id="KW-0288">FMN</keyword>
<protein>
    <recommendedName>
        <fullName evidence="11">NADPH-dependent diflavin oxidoreductase 1</fullName>
        <ecNumber evidence="11">1.18.1.-</ecNumber>
    </recommendedName>
    <alternativeName>
        <fullName evidence="11">NADPH-dependent FMN and FAD-containing oxidoreductase</fullName>
    </alternativeName>
</protein>
<keyword evidence="4 11" id="KW-0285">Flavoprotein</keyword>
<name>J7S9V7_HUIN7</name>
<evidence type="ECO:0000259" key="12">
    <source>
        <dbReference type="PROSITE" id="PS50902"/>
    </source>
</evidence>
<dbReference type="Pfam" id="PF00258">
    <property type="entry name" value="Flavodoxin_1"/>
    <property type="match status" value="1"/>
</dbReference>
<dbReference type="OMA" id="DIMSIPR"/>
<evidence type="ECO:0000256" key="5">
    <source>
        <dbReference type="ARBA" id="ARBA00022643"/>
    </source>
</evidence>
<evidence type="ECO:0000256" key="8">
    <source>
        <dbReference type="ARBA" id="ARBA00023002"/>
    </source>
</evidence>
<dbReference type="PROSITE" id="PS50902">
    <property type="entry name" value="FLAVODOXIN_LIKE"/>
    <property type="match status" value="1"/>
</dbReference>
<accession>J7S9V7</accession>
<dbReference type="InterPro" id="IPR008254">
    <property type="entry name" value="Flavodoxin/NO_synth"/>
</dbReference>
<comment type="function">
    <text evidence="11">NADPH-dependent reductase which is a central component of the cytosolic iron-sulfur (Fe-S) protein assembly (CIA) machinery. Transfers electrons from NADPH via its FAD and FMN prosthetic groups to the [2Fe-2S] cluster of DRE2, another key component of the CIA machinery. In turn, this reduced cluster provides electrons for assembly of cytosolic iron-sulfur cluster proteins. Positively controls H(2)O(2)-induced cell death.</text>
</comment>
<dbReference type="InterPro" id="IPR039261">
    <property type="entry name" value="FNR_nucleotide-bd"/>
</dbReference>
<dbReference type="GO" id="GO:0160246">
    <property type="term" value="F:NADPH-iron-sulfur [2Fe-2S] protein oxidoreductase activity"/>
    <property type="evidence" value="ECO:0007669"/>
    <property type="project" value="EnsemblFungi"/>
</dbReference>
<evidence type="ECO:0000256" key="7">
    <source>
        <dbReference type="ARBA" id="ARBA00022857"/>
    </source>
</evidence>
<feature type="binding site" evidence="11">
    <location>
        <begin position="447"/>
        <end position="450"/>
    </location>
    <ligand>
        <name>FAD</name>
        <dbReference type="ChEBI" id="CHEBI:57692"/>
    </ligand>
</feature>
<evidence type="ECO:0000313" key="14">
    <source>
        <dbReference type="EMBL" id="CCK72324.1"/>
    </source>
</evidence>
<evidence type="ECO:0000256" key="1">
    <source>
        <dbReference type="ARBA" id="ARBA00001917"/>
    </source>
</evidence>
<dbReference type="RefSeq" id="XP_022466569.1">
    <property type="nucleotide sequence ID" value="XM_022610255.1"/>
</dbReference>
<dbReference type="InterPro" id="IPR001094">
    <property type="entry name" value="Flavdoxin-like"/>
</dbReference>
<evidence type="ECO:0000256" key="3">
    <source>
        <dbReference type="ARBA" id="ARBA00022490"/>
    </source>
</evidence>
<dbReference type="FunFam" id="1.20.990.10:FF:000008">
    <property type="entry name" value="NADPH-dependent diflavin oxidoreductase 1"/>
    <property type="match status" value="1"/>
</dbReference>
<evidence type="ECO:0000256" key="2">
    <source>
        <dbReference type="ARBA" id="ARBA00001974"/>
    </source>
</evidence>
<dbReference type="Proteomes" id="UP000006310">
    <property type="component" value="Chromosome 10"/>
</dbReference>
<dbReference type="AlphaFoldDB" id="J7S9V7"/>
<dbReference type="Gene3D" id="1.20.990.10">
    <property type="entry name" value="NADPH-cytochrome p450 Reductase, Chain A, domain 3"/>
    <property type="match status" value="1"/>
</dbReference>
<dbReference type="InterPro" id="IPR001433">
    <property type="entry name" value="OxRdtase_FAD/NAD-bd"/>
</dbReference>
<dbReference type="FunFam" id="3.40.50.360:FF:000056">
    <property type="entry name" value="NADPH-dependent diflavin oxidoreductase 1"/>
    <property type="match status" value="1"/>
</dbReference>
<dbReference type="SUPFAM" id="SSF52343">
    <property type="entry name" value="Ferredoxin reductase-like, C-terminal NADP-linked domain"/>
    <property type="match status" value="1"/>
</dbReference>
<keyword evidence="9 11" id="KW-0496">Mitochondrion</keyword>
<dbReference type="GO" id="GO:0050661">
    <property type="term" value="F:NADP binding"/>
    <property type="evidence" value="ECO:0007669"/>
    <property type="project" value="UniProtKB-UniRule"/>
</dbReference>
<comment type="cofactor">
    <cofactor evidence="1 11">
        <name>FMN</name>
        <dbReference type="ChEBI" id="CHEBI:58210"/>
    </cofactor>
</comment>
<feature type="binding site" evidence="11">
    <location>
        <begin position="12"/>
        <end position="17"/>
    </location>
    <ligand>
        <name>FMN</name>
        <dbReference type="ChEBI" id="CHEBI:58210"/>
    </ligand>
</feature>
<dbReference type="GeneID" id="34528079"/>
<dbReference type="InterPro" id="IPR017927">
    <property type="entry name" value="FAD-bd_FR_type"/>
</dbReference>
<comment type="caution">
    <text evidence="11">Lacks conserved residue(s) required for the propagation of feature annotation.</text>
</comment>
<dbReference type="EMBL" id="HE978323">
    <property type="protein sequence ID" value="CCK72324.1"/>
    <property type="molecule type" value="Genomic_DNA"/>
</dbReference>
<dbReference type="GO" id="GO:0006809">
    <property type="term" value="P:nitric oxide biosynthetic process"/>
    <property type="evidence" value="ECO:0007669"/>
    <property type="project" value="EnsemblFungi"/>
</dbReference>
<organism evidence="14 15">
    <name type="scientific">Huiozyma naganishii (strain ATCC MYA-139 / BCRC 22969 / CBS 8797 / KCTC 17520 / NBRC 10181 / NCYC 3082 / Yp74L-3)</name>
    <name type="common">Yeast</name>
    <name type="synonym">Kazachstania naganishii</name>
    <dbReference type="NCBI Taxonomy" id="1071383"/>
    <lineage>
        <taxon>Eukaryota</taxon>
        <taxon>Fungi</taxon>
        <taxon>Dikarya</taxon>
        <taxon>Ascomycota</taxon>
        <taxon>Saccharomycotina</taxon>
        <taxon>Saccharomycetes</taxon>
        <taxon>Saccharomycetales</taxon>
        <taxon>Saccharomycetaceae</taxon>
        <taxon>Huiozyma</taxon>
    </lineage>
</organism>
<dbReference type="Gene3D" id="2.40.30.10">
    <property type="entry name" value="Translation factors"/>
    <property type="match status" value="1"/>
</dbReference>
<sequence length="629" mass="71805">MSSSRILVLYGSETGNAQDFATILSTKLRRLHFANTLSSLGDLPPEAILKARYVFLLVSTTGQGELPRNVHESATRNQKTLWSLLKKKHIEKDFLIHLKVAFFGLGDSCYPKFNYGVRKLHARFVDQLGAQEIFDRLEADEQGMAGSNKGTGLGVESVYFEFEKRVISYLMEKFPTRRVASGESIPRTEIDRATFLEPKSFLKVSSDGATVTKKDIVFEGDSSIHWGEVVRNERITASDHFQDVRDFGFVNSDSTADPVKYYPGDTAAIYPCNSDTEVERFLENQTHWRPHVDKELTFTNGIPEGLRGISGGIVQPLTLRNLLKYHLDIMSIPRSSFFMKIWTFATDVSRMERGAEQLTDQREKLREFGYDEDMQELFDYCNRPRRSVVEVLDDFLSVRLPWEYCLDYFPIIKPRYYSISSGACSPEVRLTVAVVQYRTVLRHIRRGVCTTYMSGLRSGDTLRYKINENRLLSSDLDGPPLILVGPGVGIAPIMSLLRTHPSPLPPGKTHVYFGCRIKDKDYLFEEELEGLSHNGSILLHPVFSRDRENSPTTKYVQDVLWEMGEELTQLLVSEQGLFYLCGSSGKMPLQVRLTLVEMLKRWGGFKDDQSATDFLKEMERNGRYLQETW</sequence>
<dbReference type="GO" id="GO:0097361">
    <property type="term" value="C:cytosolic [4Fe-4S] assembly targeting complex"/>
    <property type="evidence" value="ECO:0007669"/>
    <property type="project" value="EnsemblFungi"/>
</dbReference>
<keyword evidence="3 11" id="KW-0963">Cytoplasm</keyword>
<dbReference type="GO" id="GO:0034599">
    <property type="term" value="P:cellular response to oxidative stress"/>
    <property type="evidence" value="ECO:0007669"/>
    <property type="project" value="EnsemblFungi"/>
</dbReference>
<dbReference type="SUPFAM" id="SSF52218">
    <property type="entry name" value="Flavoproteins"/>
    <property type="match status" value="1"/>
</dbReference>
<dbReference type="GO" id="GO:0005739">
    <property type="term" value="C:mitochondrion"/>
    <property type="evidence" value="ECO:0007669"/>
    <property type="project" value="UniProtKB-SubCell"/>
</dbReference>
<evidence type="ECO:0000313" key="15">
    <source>
        <dbReference type="Proteomes" id="UP000006310"/>
    </source>
</evidence>
<proteinExistence type="inferred from homology"/>
<reference evidence="14 15" key="1">
    <citation type="journal article" date="2011" name="Proc. Natl. Acad. Sci. U.S.A.">
        <title>Evolutionary erosion of yeast sex chromosomes by mating-type switching accidents.</title>
        <authorList>
            <person name="Gordon J.L."/>
            <person name="Armisen D."/>
            <person name="Proux-Wera E."/>
            <person name="Oheigeartaigh S.S."/>
            <person name="Byrne K.P."/>
            <person name="Wolfe K.H."/>
        </authorList>
    </citation>
    <scope>NUCLEOTIDE SEQUENCE [LARGE SCALE GENOMIC DNA]</scope>
    <source>
        <strain evidence="15">ATCC MYA-139 / BCRC 22969 / CBS 8797 / CCRC 22969 / KCTC 17520 / NBRC 10181 / NCYC 3082</strain>
    </source>
</reference>
<evidence type="ECO:0000256" key="4">
    <source>
        <dbReference type="ARBA" id="ARBA00022630"/>
    </source>
</evidence>
<dbReference type="PANTHER" id="PTHR19384">
    <property type="entry name" value="NITRIC OXIDE SYNTHASE-RELATED"/>
    <property type="match status" value="1"/>
</dbReference>
<evidence type="ECO:0000256" key="11">
    <source>
        <dbReference type="HAMAP-Rule" id="MF_03178"/>
    </source>
</evidence>
<feature type="binding site" evidence="11">
    <location>
        <begin position="59"/>
        <end position="62"/>
    </location>
    <ligand>
        <name>FMN</name>
        <dbReference type="ChEBI" id="CHEBI:58210"/>
    </ligand>
</feature>
<dbReference type="GO" id="GO:0016651">
    <property type="term" value="F:oxidoreductase activity, acting on NAD(P)H"/>
    <property type="evidence" value="ECO:0007669"/>
    <property type="project" value="UniProtKB-UniRule"/>
</dbReference>
<comment type="similarity">
    <text evidence="11">Belongs to the NADPH-dependent diflavin oxidoreductase NDOR1 family.</text>
</comment>
<dbReference type="STRING" id="1071383.J7S9V7"/>
<dbReference type="SUPFAM" id="SSF63380">
    <property type="entry name" value="Riboflavin synthase domain-like"/>
    <property type="match status" value="1"/>
</dbReference>
<evidence type="ECO:0000256" key="6">
    <source>
        <dbReference type="ARBA" id="ARBA00022827"/>
    </source>
</evidence>
<dbReference type="Gene3D" id="3.40.50.80">
    <property type="entry name" value="Nucleotide-binding domain of ferredoxin-NADP reductase (FNR) module"/>
    <property type="match status" value="1"/>
</dbReference>
<reference evidence="15" key="2">
    <citation type="submission" date="2012-08" db="EMBL/GenBank/DDBJ databases">
        <title>Genome sequence of Kazachstania naganishii.</title>
        <authorList>
            <person name="Gordon J.L."/>
            <person name="Armisen D."/>
            <person name="Proux-Wera E."/>
            <person name="OhEigeartaigh S.S."/>
            <person name="Byrne K.P."/>
            <person name="Wolfe K.H."/>
        </authorList>
    </citation>
    <scope>NUCLEOTIDE SEQUENCE [LARGE SCALE GENOMIC DNA]</scope>
    <source>
        <strain evidence="15">ATCC MYA-139 / BCRC 22969 / CBS 8797 / CCRC 22969 / KCTC 17520 / NBRC 10181 / NCYC 3082</strain>
    </source>
</reference>
<feature type="binding site" evidence="11">
    <location>
        <begin position="544"/>
        <end position="545"/>
    </location>
    <ligand>
        <name>NADP(+)</name>
        <dbReference type="ChEBI" id="CHEBI:58349"/>
    </ligand>
</feature>
<dbReference type="GO" id="GO:0016226">
    <property type="term" value="P:iron-sulfur cluster assembly"/>
    <property type="evidence" value="ECO:0007669"/>
    <property type="project" value="UniProtKB-UniRule"/>
</dbReference>
<dbReference type="Pfam" id="PF00175">
    <property type="entry name" value="NAD_binding_1"/>
    <property type="match status" value="1"/>
</dbReference>
<dbReference type="GO" id="GO:0010181">
    <property type="term" value="F:FMN binding"/>
    <property type="evidence" value="ECO:0007669"/>
    <property type="project" value="UniProtKB-UniRule"/>
</dbReference>
<feature type="binding site" evidence="11">
    <location>
        <begin position="415"/>
        <end position="418"/>
    </location>
    <ligand>
        <name>FAD</name>
        <dbReference type="ChEBI" id="CHEBI:57692"/>
    </ligand>
</feature>
<dbReference type="PANTHER" id="PTHR19384:SF10">
    <property type="entry name" value="NADPH-DEPENDENT DIFLAVIN OXIDOREDUCTASE 1"/>
    <property type="match status" value="1"/>
</dbReference>
<feature type="binding site" evidence="11">
    <location>
        <begin position="553"/>
        <end position="557"/>
    </location>
    <ligand>
        <name>NADP(+)</name>
        <dbReference type="ChEBI" id="CHEBI:58349"/>
    </ligand>
</feature>
<comment type="similarity">
    <text evidence="11">In the C-terminal section; belongs to the flavoprotein pyridine nucleotide cytochrome reductase family.</text>
</comment>
<dbReference type="InterPro" id="IPR003097">
    <property type="entry name" value="CysJ-like_FAD-binding"/>
</dbReference>
<dbReference type="Pfam" id="PF00667">
    <property type="entry name" value="FAD_binding_1"/>
    <property type="match status" value="1"/>
</dbReference>
<dbReference type="InterPro" id="IPR029039">
    <property type="entry name" value="Flavoprotein-like_sf"/>
</dbReference>